<dbReference type="AlphaFoldDB" id="A0AAW2WEL4"/>
<name>A0AAW2WEL4_9LAMI</name>
<reference evidence="1" key="2">
    <citation type="journal article" date="2024" name="Plant">
        <title>Genomic evolution and insights into agronomic trait innovations of Sesamum species.</title>
        <authorList>
            <person name="Miao H."/>
            <person name="Wang L."/>
            <person name="Qu L."/>
            <person name="Liu H."/>
            <person name="Sun Y."/>
            <person name="Le M."/>
            <person name="Wang Q."/>
            <person name="Wei S."/>
            <person name="Zheng Y."/>
            <person name="Lin W."/>
            <person name="Duan Y."/>
            <person name="Cao H."/>
            <person name="Xiong S."/>
            <person name="Wang X."/>
            <person name="Wei L."/>
            <person name="Li C."/>
            <person name="Ma Q."/>
            <person name="Ju M."/>
            <person name="Zhao R."/>
            <person name="Li G."/>
            <person name="Mu C."/>
            <person name="Tian Q."/>
            <person name="Mei H."/>
            <person name="Zhang T."/>
            <person name="Gao T."/>
            <person name="Zhang H."/>
        </authorList>
    </citation>
    <scope>NUCLEOTIDE SEQUENCE</scope>
    <source>
        <strain evidence="1">KEN1</strain>
    </source>
</reference>
<dbReference type="EMBL" id="JACGWN010000008">
    <property type="protein sequence ID" value="KAL0439671.1"/>
    <property type="molecule type" value="Genomic_DNA"/>
</dbReference>
<evidence type="ECO:0000313" key="1">
    <source>
        <dbReference type="EMBL" id="KAL0439671.1"/>
    </source>
</evidence>
<reference evidence="1" key="1">
    <citation type="submission" date="2020-06" db="EMBL/GenBank/DDBJ databases">
        <authorList>
            <person name="Li T."/>
            <person name="Hu X."/>
            <person name="Zhang T."/>
            <person name="Song X."/>
            <person name="Zhang H."/>
            <person name="Dai N."/>
            <person name="Sheng W."/>
            <person name="Hou X."/>
            <person name="Wei L."/>
        </authorList>
    </citation>
    <scope>NUCLEOTIDE SEQUENCE</scope>
    <source>
        <strain evidence="1">KEN1</strain>
        <tissue evidence="1">Leaf</tissue>
    </source>
</reference>
<protein>
    <submittedName>
        <fullName evidence="1">Uncharacterized protein</fullName>
    </submittedName>
</protein>
<sequence>MGLKPVATRQPTLFPPPVRAPRRAIRSIISSPLDSELAPPLLLTNPNAEDDGGAPPPRVLEAPLHIGVPHPISPVLGGGGDTNPRPKEATVTTGDTSAAVHDLFVSPAVVGEGGHTHASQPKAEDASAVFILVPIPNPTSHIYVGNVPLTMNSQCFDKIAEGFHNSSRKTLSFVPPTMQNGEIIVRPSLDVIRDGAKRWSTTAVGYFLGKRPYFHHVNEFVRSIWPLVREVKRWPMVSTSSSSKQRPLWRRLWKEGRGCFSVSPFSCRNGSRV</sequence>
<proteinExistence type="predicted"/>
<comment type="caution">
    <text evidence="1">The sequence shown here is derived from an EMBL/GenBank/DDBJ whole genome shotgun (WGS) entry which is preliminary data.</text>
</comment>
<gene>
    <name evidence="1" type="ORF">Slati_2450100</name>
</gene>
<organism evidence="1">
    <name type="scientific">Sesamum latifolium</name>
    <dbReference type="NCBI Taxonomy" id="2727402"/>
    <lineage>
        <taxon>Eukaryota</taxon>
        <taxon>Viridiplantae</taxon>
        <taxon>Streptophyta</taxon>
        <taxon>Embryophyta</taxon>
        <taxon>Tracheophyta</taxon>
        <taxon>Spermatophyta</taxon>
        <taxon>Magnoliopsida</taxon>
        <taxon>eudicotyledons</taxon>
        <taxon>Gunneridae</taxon>
        <taxon>Pentapetalae</taxon>
        <taxon>asterids</taxon>
        <taxon>lamiids</taxon>
        <taxon>Lamiales</taxon>
        <taxon>Pedaliaceae</taxon>
        <taxon>Sesamum</taxon>
    </lineage>
</organism>
<accession>A0AAW2WEL4</accession>